<reference evidence="8 11" key="3">
    <citation type="submission" date="2018-08" db="EMBL/GenBank/DDBJ databases">
        <title>Complete genome of the Arcobacter marinus type strain JCM 15502.</title>
        <authorList>
            <person name="Miller W.G."/>
            <person name="Yee E."/>
            <person name="Huynh S."/>
            <person name="Parker C.T."/>
        </authorList>
    </citation>
    <scope>NUCLEOTIDE SEQUENCE [LARGE SCALE GENOMIC DNA]</scope>
    <source>
        <strain evidence="8 11">JCM 15502</strain>
    </source>
</reference>
<evidence type="ECO:0000313" key="9">
    <source>
        <dbReference type="EMBL" id="PHO15137.1"/>
    </source>
</evidence>
<feature type="domain" description="Glycoside hydrolase family 3 N-terminal" evidence="7">
    <location>
        <begin position="27"/>
        <end position="356"/>
    </location>
</feature>
<organism evidence="8 11">
    <name type="scientific">Malaciobacter marinus</name>
    <dbReference type="NCBI Taxonomy" id="505249"/>
    <lineage>
        <taxon>Bacteria</taxon>
        <taxon>Pseudomonadati</taxon>
        <taxon>Campylobacterota</taxon>
        <taxon>Epsilonproteobacteria</taxon>
        <taxon>Campylobacterales</taxon>
        <taxon>Arcobacteraceae</taxon>
        <taxon>Malaciobacter</taxon>
    </lineage>
</organism>
<feature type="signal peptide" evidence="6">
    <location>
        <begin position="1"/>
        <end position="18"/>
    </location>
</feature>
<evidence type="ECO:0000256" key="4">
    <source>
        <dbReference type="ARBA" id="ARBA00022801"/>
    </source>
</evidence>
<comment type="catalytic activity">
    <reaction evidence="1">
        <text>Hydrolysis of terminal non-reducing N-acetyl-D-hexosamine residues in N-acetyl-beta-D-hexosaminides.</text>
        <dbReference type="EC" id="3.2.1.52"/>
    </reaction>
</comment>
<evidence type="ECO:0000313" key="8">
    <source>
        <dbReference type="EMBL" id="AXX87670.1"/>
    </source>
</evidence>
<keyword evidence="10" id="KW-1185">Reference proteome</keyword>
<dbReference type="KEGG" id="amar:AMRN_1948"/>
<name>A0A347TM42_9BACT</name>
<dbReference type="GO" id="GO:0004563">
    <property type="term" value="F:beta-N-acetylhexosaminidase activity"/>
    <property type="evidence" value="ECO:0007669"/>
    <property type="project" value="UniProtKB-EC"/>
</dbReference>
<evidence type="ECO:0000259" key="7">
    <source>
        <dbReference type="Pfam" id="PF00933"/>
    </source>
</evidence>
<dbReference type="Proteomes" id="UP000224740">
    <property type="component" value="Unassembled WGS sequence"/>
</dbReference>
<dbReference type="RefSeq" id="WP_099311302.1">
    <property type="nucleotide sequence ID" value="NZ_CP032101.1"/>
</dbReference>
<dbReference type="AlphaFoldDB" id="A0A347TM42"/>
<dbReference type="Gene3D" id="3.20.20.300">
    <property type="entry name" value="Glycoside hydrolase, family 3, N-terminal domain"/>
    <property type="match status" value="1"/>
</dbReference>
<dbReference type="SUPFAM" id="SSF51445">
    <property type="entry name" value="(Trans)glycosidases"/>
    <property type="match status" value="1"/>
</dbReference>
<dbReference type="GO" id="GO:0009254">
    <property type="term" value="P:peptidoglycan turnover"/>
    <property type="evidence" value="ECO:0007669"/>
    <property type="project" value="TreeGrafter"/>
</dbReference>
<keyword evidence="6" id="KW-0732">Signal</keyword>
<feature type="chain" id="PRO_5017546995" description="beta-N-acetylhexosaminidase" evidence="6">
    <location>
        <begin position="19"/>
        <end position="362"/>
    </location>
</feature>
<dbReference type="InterPro" id="IPR050226">
    <property type="entry name" value="NagZ_Beta-hexosaminidase"/>
</dbReference>
<accession>A0A347TM42</accession>
<dbReference type="EMBL" id="NXAO01000036">
    <property type="protein sequence ID" value="PHO15137.1"/>
    <property type="molecule type" value="Genomic_DNA"/>
</dbReference>
<dbReference type="GO" id="GO:0005975">
    <property type="term" value="P:carbohydrate metabolic process"/>
    <property type="evidence" value="ECO:0007669"/>
    <property type="project" value="InterPro"/>
</dbReference>
<dbReference type="Proteomes" id="UP000264693">
    <property type="component" value="Chromosome"/>
</dbReference>
<sequence>MRNIFLFFFVFFNLNVFANSLDENLVKKQIAKMLIVGFDKAKIDNSSQIVKDIKKYQLGGVILFDKNLQDKSKSKNIISFEQVKKLTQSLQNLVDYELIISIDQEGGKVQRLKKEYGFIETLSANDISKLSLNKVRQEYKSLALQLSELGINLNFAPVVDLAINPNNKVITKLNRAYSTNVNEVVKYAKILIQEQEKNKVTSVLKHFPGHGSSLEDSHNGFVDITNSWNKIELEPYKKLIKQNSVDMIMTAHVFNKNLDENYPATLSYKVNTKLLRKKLGFQGIIISDDLQMKAISKHYSLNEVVRLTINSGVNILLFGNQLAKYKTTDIINTIYEEVEKGNIAYEKIIQSNKKIKNYLFRK</sequence>
<evidence type="ECO:0000256" key="6">
    <source>
        <dbReference type="SAM" id="SignalP"/>
    </source>
</evidence>
<evidence type="ECO:0000313" key="10">
    <source>
        <dbReference type="Proteomes" id="UP000224740"/>
    </source>
</evidence>
<evidence type="ECO:0000256" key="3">
    <source>
        <dbReference type="ARBA" id="ARBA00012663"/>
    </source>
</evidence>
<dbReference type="InterPro" id="IPR001764">
    <property type="entry name" value="Glyco_hydro_3_N"/>
</dbReference>
<proteinExistence type="inferred from homology"/>
<dbReference type="InterPro" id="IPR017853">
    <property type="entry name" value="GH"/>
</dbReference>
<dbReference type="Pfam" id="PF00933">
    <property type="entry name" value="Glyco_hydro_3"/>
    <property type="match status" value="1"/>
</dbReference>
<reference evidence="10" key="1">
    <citation type="submission" date="2017-09" db="EMBL/GenBank/DDBJ databases">
        <title>Arcobacter canalis sp. nov., a new species isolated from a water canal contaminated with urban sewage.</title>
        <authorList>
            <person name="Perez-Cataluna A."/>
            <person name="Salas-Masso N."/>
            <person name="Figueras M.J."/>
        </authorList>
    </citation>
    <scope>NUCLEOTIDE SEQUENCE [LARGE SCALE GENOMIC DNA]</scope>
    <source>
        <strain evidence="10">CECT 7727</strain>
    </source>
</reference>
<comment type="similarity">
    <text evidence="2">Belongs to the glycosyl hydrolase 3 family.</text>
</comment>
<protein>
    <recommendedName>
        <fullName evidence="3">beta-N-acetylhexosaminidase</fullName>
        <ecNumber evidence="3">3.2.1.52</ecNumber>
    </recommendedName>
</protein>
<dbReference type="PANTHER" id="PTHR30480">
    <property type="entry name" value="BETA-HEXOSAMINIDASE-RELATED"/>
    <property type="match status" value="1"/>
</dbReference>
<evidence type="ECO:0000256" key="5">
    <source>
        <dbReference type="ARBA" id="ARBA00023295"/>
    </source>
</evidence>
<keyword evidence="4 8" id="KW-0378">Hydrolase</keyword>
<reference evidence="9" key="2">
    <citation type="submission" date="2017-09" db="EMBL/GenBank/DDBJ databases">
        <authorList>
            <person name="Perez-Cataluna A."/>
            <person name="Figueras M.J."/>
            <person name="Salas-Masso N."/>
        </authorList>
    </citation>
    <scope>NUCLEOTIDE SEQUENCE</scope>
    <source>
        <strain evidence="9">CECT 7727</strain>
    </source>
</reference>
<evidence type="ECO:0000256" key="2">
    <source>
        <dbReference type="ARBA" id="ARBA00005336"/>
    </source>
</evidence>
<gene>
    <name evidence="8" type="ORF">AMRN_1948</name>
    <name evidence="9" type="ORF">CPH92_08485</name>
</gene>
<dbReference type="EC" id="3.2.1.52" evidence="3"/>
<evidence type="ECO:0000313" key="11">
    <source>
        <dbReference type="Proteomes" id="UP000264693"/>
    </source>
</evidence>
<keyword evidence="5" id="KW-0326">Glycosidase</keyword>
<dbReference type="PANTHER" id="PTHR30480:SF13">
    <property type="entry name" value="BETA-HEXOSAMINIDASE"/>
    <property type="match status" value="1"/>
</dbReference>
<evidence type="ECO:0000256" key="1">
    <source>
        <dbReference type="ARBA" id="ARBA00001231"/>
    </source>
</evidence>
<dbReference type="InterPro" id="IPR036962">
    <property type="entry name" value="Glyco_hydro_3_N_sf"/>
</dbReference>
<dbReference type="EMBL" id="CP032101">
    <property type="protein sequence ID" value="AXX87670.1"/>
    <property type="molecule type" value="Genomic_DNA"/>
</dbReference>